<evidence type="ECO:0000313" key="1">
    <source>
        <dbReference type="EMBL" id="WAT02370.1"/>
    </source>
</evidence>
<keyword evidence="2" id="KW-1185">Reference proteome</keyword>
<dbReference type="InterPro" id="IPR024079">
    <property type="entry name" value="MetalloPept_cat_dom_sf"/>
</dbReference>
<proteinExistence type="predicted"/>
<dbReference type="RefSeq" id="WP_045047845.1">
    <property type="nucleotide sequence ID" value="NZ_CP114058.1"/>
</dbReference>
<dbReference type="EMBL" id="CP114058">
    <property type="protein sequence ID" value="WAT02370.1"/>
    <property type="molecule type" value="Genomic_DNA"/>
</dbReference>
<name>A0ABY7HSN5_9GAMM</name>
<dbReference type="Proteomes" id="UP001164712">
    <property type="component" value="Chromosome"/>
</dbReference>
<protein>
    <recommendedName>
        <fullName evidence="3">Lysine-specific metallo-endopeptidase domain-containing protein</fullName>
    </recommendedName>
</protein>
<accession>A0ABY7HSN5</accession>
<evidence type="ECO:0000313" key="2">
    <source>
        <dbReference type="Proteomes" id="UP001164712"/>
    </source>
</evidence>
<sequence>MDNVIQRLNSARPVNHVWQGVRPDTRISPHLQTINNSLTVMSSFIADTFTESITTQRSITTTTNKSHPLQVWQYGLIAIAASVTLFYGARLLSQTINRCLPHQLAPDIQDNQQNYLMRLHEMSTLRVKEGARDIIKKTAEGVFRRFLTGMEENLDGLDATDIAHSDTNTCFMLAIPFNQFYIKNHTALKNHDLWLKTFLFKDNATLVEDDLNALYSELMLLQLSALKKDVESAIKVLGNKKYSASIQSLFGRLGVSSSKERSLIKSYLKISLTRCRDIIDLITKDPADALIFFHQGTLCEVNAFVSPCDKDHHLQLSNQLLGRNAECQKKTLLHEISHFSDAAGTGDYLYATDLQYEFSLLSNRVLKTEDARLQTARMYPLEWPLNIKKVTSPLVMAVLKLNNADTFAWIALKLAQLDNAVERGEFVLGDAWETLPALPLPWAGRAAHGLGG</sequence>
<dbReference type="Gene3D" id="3.40.390.10">
    <property type="entry name" value="Collagenase (Catalytic Domain)"/>
    <property type="match status" value="1"/>
</dbReference>
<organism evidence="1 2">
    <name type="scientific">Rouxiella chamberiensis</name>
    <dbReference type="NCBI Taxonomy" id="1513468"/>
    <lineage>
        <taxon>Bacteria</taxon>
        <taxon>Pseudomonadati</taxon>
        <taxon>Pseudomonadota</taxon>
        <taxon>Gammaproteobacteria</taxon>
        <taxon>Enterobacterales</taxon>
        <taxon>Yersiniaceae</taxon>
        <taxon>Rouxiella</taxon>
    </lineage>
</organism>
<evidence type="ECO:0008006" key="3">
    <source>
        <dbReference type="Google" id="ProtNLM"/>
    </source>
</evidence>
<reference evidence="1" key="1">
    <citation type="submission" date="2022-12" db="EMBL/GenBank/DDBJ databases">
        <title>Complete genome sequence of an Australian strain of Rouxiella badensis DAR84756 and resolution of the R. badensis DSM100043 and R. chamberiensis DSM28324 genomes.</title>
        <authorList>
            <person name="Paul S."/>
            <person name="Anderson P.J."/>
            <person name="Maynard G."/>
            <person name="Dyall-Smith M."/>
            <person name="Kudinha T."/>
        </authorList>
    </citation>
    <scope>NUCLEOTIDE SEQUENCE</scope>
    <source>
        <strain evidence="1">DSM 28324</strain>
    </source>
</reference>
<gene>
    <name evidence="1" type="ORF">O1V66_07125</name>
</gene>